<comment type="caution">
    <text evidence="1">The sequence shown here is derived from an EMBL/GenBank/DDBJ whole genome shotgun (WGS) entry which is preliminary data.</text>
</comment>
<name>A0ACC1RBC9_9HYPO</name>
<evidence type="ECO:0000313" key="1">
    <source>
        <dbReference type="EMBL" id="KAJ3502827.1"/>
    </source>
</evidence>
<evidence type="ECO:0000313" key="2">
    <source>
        <dbReference type="Proteomes" id="UP001148629"/>
    </source>
</evidence>
<dbReference type="Proteomes" id="UP001148629">
    <property type="component" value="Unassembled WGS sequence"/>
</dbReference>
<accession>A0ACC1RBC9</accession>
<protein>
    <submittedName>
        <fullName evidence="1">Uncharacterized protein</fullName>
    </submittedName>
</protein>
<organism evidence="1 2">
    <name type="scientific">Fusarium decemcellulare</name>
    <dbReference type="NCBI Taxonomy" id="57161"/>
    <lineage>
        <taxon>Eukaryota</taxon>
        <taxon>Fungi</taxon>
        <taxon>Dikarya</taxon>
        <taxon>Ascomycota</taxon>
        <taxon>Pezizomycotina</taxon>
        <taxon>Sordariomycetes</taxon>
        <taxon>Hypocreomycetidae</taxon>
        <taxon>Hypocreales</taxon>
        <taxon>Nectriaceae</taxon>
        <taxon>Fusarium</taxon>
        <taxon>Fusarium decemcellulare species complex</taxon>
    </lineage>
</organism>
<sequence>MVRRSSKSKSQSSVSRPAGTLRIVMPSSSRAPPASANSTASTKAVTEEDVNKLSIADLTLDTPLIPLKPKRRLPRTPFHFLSLPAEVRIQIYIYFFDDTEQTLDLSPLNYKRYHKKLGLMRVCRQVHDEATFAFYSTRTFRIFSTFPNRYFYTKKPLIARLKPQQRRCLASLQLRLGPGWNAPPKGWAVSPKLGLSDCVNVVRLKVFVEIDPTHKDIKDFHRLGDEFYPSFSKNLLTDLLESLPSVEVIEFDGYTSVKKSGHMMKALMEVATLSGRTIEWGPERGWTDSMDDDNGVPDTAAGFPEGLPYPGYEVNGLLSMA</sequence>
<keyword evidence="2" id="KW-1185">Reference proteome</keyword>
<proteinExistence type="predicted"/>
<reference evidence="1" key="1">
    <citation type="submission" date="2022-08" db="EMBL/GenBank/DDBJ databases">
        <title>Genome Sequence of Fusarium decemcellulare.</title>
        <authorList>
            <person name="Buettner E."/>
        </authorList>
    </citation>
    <scope>NUCLEOTIDE SEQUENCE</scope>
    <source>
        <strain evidence="1">Babe19</strain>
    </source>
</reference>
<dbReference type="EMBL" id="JANRMS010005309">
    <property type="protein sequence ID" value="KAJ3502827.1"/>
    <property type="molecule type" value="Genomic_DNA"/>
</dbReference>
<gene>
    <name evidence="1" type="ORF">NM208_g16644</name>
</gene>